<organism evidence="1 2">
    <name type="scientific">Aspergillus pseudoustus</name>
    <dbReference type="NCBI Taxonomy" id="1810923"/>
    <lineage>
        <taxon>Eukaryota</taxon>
        <taxon>Fungi</taxon>
        <taxon>Dikarya</taxon>
        <taxon>Ascomycota</taxon>
        <taxon>Pezizomycotina</taxon>
        <taxon>Eurotiomycetes</taxon>
        <taxon>Eurotiomycetidae</taxon>
        <taxon>Eurotiales</taxon>
        <taxon>Aspergillaceae</taxon>
        <taxon>Aspergillus</taxon>
        <taxon>Aspergillus subgen. Nidulantes</taxon>
    </lineage>
</organism>
<reference evidence="1 2" key="1">
    <citation type="submission" date="2024-07" db="EMBL/GenBank/DDBJ databases">
        <title>Section-level genome sequencing and comparative genomics of Aspergillus sections Usti and Cavernicolus.</title>
        <authorList>
            <consortium name="Lawrence Berkeley National Laboratory"/>
            <person name="Nybo J.L."/>
            <person name="Vesth T.C."/>
            <person name="Theobald S."/>
            <person name="Frisvad J.C."/>
            <person name="Larsen T.O."/>
            <person name="Kjaerboelling I."/>
            <person name="Rothschild-Mancinelli K."/>
            <person name="Lyhne E.K."/>
            <person name="Kogle M.E."/>
            <person name="Barry K."/>
            <person name="Clum A."/>
            <person name="Na H."/>
            <person name="Ledsgaard L."/>
            <person name="Lin J."/>
            <person name="Lipzen A."/>
            <person name="Kuo A."/>
            <person name="Riley R."/>
            <person name="Mondo S."/>
            <person name="Labutti K."/>
            <person name="Haridas S."/>
            <person name="Pangalinan J."/>
            <person name="Salamov A.A."/>
            <person name="Simmons B.A."/>
            <person name="Magnuson J.K."/>
            <person name="Chen J."/>
            <person name="Drula E."/>
            <person name="Henrissat B."/>
            <person name="Wiebenga A."/>
            <person name="Lubbers R.J."/>
            <person name="Gomes A.C."/>
            <person name="Makela M.R."/>
            <person name="Stajich J."/>
            <person name="Grigoriev I.V."/>
            <person name="Mortensen U.H."/>
            <person name="De Vries R.P."/>
            <person name="Baker S.E."/>
            <person name="Andersen M.R."/>
        </authorList>
    </citation>
    <scope>NUCLEOTIDE SEQUENCE [LARGE SCALE GENOMIC DNA]</scope>
    <source>
        <strain evidence="1 2">CBS 123904</strain>
    </source>
</reference>
<gene>
    <name evidence="1" type="ORF">BJY01DRAFT_207627</name>
</gene>
<evidence type="ECO:0000313" key="2">
    <source>
        <dbReference type="Proteomes" id="UP001610446"/>
    </source>
</evidence>
<sequence>MQKLCPLGPASVKCLHSGRDASRFAARSAERSAPQSGCIFPELRATEPLSLLFVEGSMRDAAIVVAGVGGCDACKIHVEVTRIPQLPKVLSFSSMNSPSSACIGALRSQIALVTLKSRRSYQHLLRWFSVLTPPHLGTYVPEFGLESIQQ</sequence>
<dbReference type="EMBL" id="JBFXLU010000023">
    <property type="protein sequence ID" value="KAL2852801.1"/>
    <property type="molecule type" value="Genomic_DNA"/>
</dbReference>
<name>A0ABR4KKJ6_9EURO</name>
<protein>
    <submittedName>
        <fullName evidence="1">Uncharacterized protein</fullName>
    </submittedName>
</protein>
<evidence type="ECO:0000313" key="1">
    <source>
        <dbReference type="EMBL" id="KAL2852801.1"/>
    </source>
</evidence>
<keyword evidence="2" id="KW-1185">Reference proteome</keyword>
<dbReference type="Proteomes" id="UP001610446">
    <property type="component" value="Unassembled WGS sequence"/>
</dbReference>
<comment type="caution">
    <text evidence="1">The sequence shown here is derived from an EMBL/GenBank/DDBJ whole genome shotgun (WGS) entry which is preliminary data.</text>
</comment>
<accession>A0ABR4KKJ6</accession>
<proteinExistence type="predicted"/>